<keyword evidence="7" id="KW-0325">Glycoprotein</keyword>
<evidence type="ECO:0000256" key="6">
    <source>
        <dbReference type="ARBA" id="ARBA00023157"/>
    </source>
</evidence>
<dbReference type="SUPFAM" id="SSF50630">
    <property type="entry name" value="Acid proteases"/>
    <property type="match status" value="1"/>
</dbReference>
<evidence type="ECO:0000256" key="5">
    <source>
        <dbReference type="ARBA" id="ARBA00023145"/>
    </source>
</evidence>
<dbReference type="EnsemblPlants" id="Zm00001eb063850_T001">
    <property type="protein sequence ID" value="Zm00001eb063850_P001"/>
    <property type="gene ID" value="Zm00001eb063850"/>
</dbReference>
<evidence type="ECO:0000256" key="2">
    <source>
        <dbReference type="ARBA" id="ARBA00022670"/>
    </source>
</evidence>
<evidence type="ECO:0000256" key="8">
    <source>
        <dbReference type="PIRSR" id="PIRSR601461-2"/>
    </source>
</evidence>
<evidence type="ECO:0000256" key="1">
    <source>
        <dbReference type="ARBA" id="ARBA00007447"/>
    </source>
</evidence>
<comment type="similarity">
    <text evidence="1">Belongs to the peptidase A1 family.</text>
</comment>
<keyword evidence="3" id="KW-0064">Aspartyl protease</keyword>
<feature type="domain" description="Peptidase A1" evidence="9">
    <location>
        <begin position="5"/>
        <end position="103"/>
    </location>
</feature>
<dbReference type="GO" id="GO:0004190">
    <property type="term" value="F:aspartic-type endopeptidase activity"/>
    <property type="evidence" value="ECO:0007669"/>
    <property type="project" value="UniProtKB-KW"/>
</dbReference>
<reference evidence="11" key="1">
    <citation type="submission" date="2015-12" db="EMBL/GenBank/DDBJ databases">
        <title>Update maize B73 reference genome by single molecule sequencing technologies.</title>
        <authorList>
            <consortium name="Maize Genome Sequencing Project"/>
            <person name="Ware D."/>
        </authorList>
    </citation>
    <scope>NUCLEOTIDE SEQUENCE [LARGE SCALE GENOMIC DNA]</scope>
    <source>
        <strain evidence="11">cv. B73</strain>
    </source>
</reference>
<evidence type="ECO:0000313" key="10">
    <source>
        <dbReference type="EnsemblPlants" id="Zm00001eb063850_P001"/>
    </source>
</evidence>
<dbReference type="PANTHER" id="PTHR47966">
    <property type="entry name" value="BETA-SITE APP-CLEAVING ENZYME, ISOFORM A-RELATED"/>
    <property type="match status" value="1"/>
</dbReference>
<dbReference type="Pfam" id="PF00026">
    <property type="entry name" value="Asp"/>
    <property type="match status" value="1"/>
</dbReference>
<accession>A0A804M6Z5</accession>
<dbReference type="InterPro" id="IPR033121">
    <property type="entry name" value="PEPTIDASE_A1"/>
</dbReference>
<keyword evidence="2" id="KW-0645">Protease</keyword>
<keyword evidence="11" id="KW-1185">Reference proteome</keyword>
<dbReference type="InterPro" id="IPR001461">
    <property type="entry name" value="Aspartic_peptidase_A1"/>
</dbReference>
<evidence type="ECO:0000313" key="11">
    <source>
        <dbReference type="Proteomes" id="UP000007305"/>
    </source>
</evidence>
<evidence type="ECO:0000259" key="9">
    <source>
        <dbReference type="PROSITE" id="PS51767"/>
    </source>
</evidence>
<reference evidence="10" key="3">
    <citation type="submission" date="2021-05" db="UniProtKB">
        <authorList>
            <consortium name="EnsemblPlants"/>
        </authorList>
    </citation>
    <scope>IDENTIFICATION</scope>
    <source>
        <strain evidence="10">cv. B73</strain>
    </source>
</reference>
<dbReference type="InParanoid" id="A0A804M6Z5"/>
<evidence type="ECO:0000256" key="4">
    <source>
        <dbReference type="ARBA" id="ARBA00022801"/>
    </source>
</evidence>
<dbReference type="AlphaFoldDB" id="A0A804M6Z5"/>
<dbReference type="InterPro" id="IPR021109">
    <property type="entry name" value="Peptidase_aspartic_dom_sf"/>
</dbReference>
<name>A0A804M6Z5_MAIZE</name>
<evidence type="ECO:0000256" key="7">
    <source>
        <dbReference type="ARBA" id="ARBA00023180"/>
    </source>
</evidence>
<dbReference type="Gene3D" id="2.40.70.10">
    <property type="entry name" value="Acid Proteases"/>
    <property type="match status" value="1"/>
</dbReference>
<dbReference type="PROSITE" id="PS51767">
    <property type="entry name" value="PEPTIDASE_A1"/>
    <property type="match status" value="1"/>
</dbReference>
<keyword evidence="5" id="KW-0865">Zymogen</keyword>
<dbReference type="PANTHER" id="PTHR47966:SF76">
    <property type="entry name" value="ASPARTIC PROTEINASE A1"/>
    <property type="match status" value="1"/>
</dbReference>
<proteinExistence type="inferred from homology"/>
<keyword evidence="6 8" id="KW-1015">Disulfide bond</keyword>
<organism evidence="10 11">
    <name type="scientific">Zea mays</name>
    <name type="common">Maize</name>
    <dbReference type="NCBI Taxonomy" id="4577"/>
    <lineage>
        <taxon>Eukaryota</taxon>
        <taxon>Viridiplantae</taxon>
        <taxon>Streptophyta</taxon>
        <taxon>Embryophyta</taxon>
        <taxon>Tracheophyta</taxon>
        <taxon>Spermatophyta</taxon>
        <taxon>Magnoliopsida</taxon>
        <taxon>Liliopsida</taxon>
        <taxon>Poales</taxon>
        <taxon>Poaceae</taxon>
        <taxon>PACMAD clade</taxon>
        <taxon>Panicoideae</taxon>
        <taxon>Andropogonodae</taxon>
        <taxon>Andropogoneae</taxon>
        <taxon>Tripsacinae</taxon>
        <taxon>Zea</taxon>
    </lineage>
</organism>
<reference evidence="10" key="2">
    <citation type="submission" date="2019-07" db="EMBL/GenBank/DDBJ databases">
        <authorList>
            <person name="Seetharam A."/>
            <person name="Woodhouse M."/>
            <person name="Cannon E."/>
        </authorList>
    </citation>
    <scope>NUCLEOTIDE SEQUENCE [LARGE SCALE GENOMIC DNA]</scope>
    <source>
        <strain evidence="10">cv. B73</strain>
    </source>
</reference>
<protein>
    <recommendedName>
        <fullName evidence="9">Peptidase A1 domain-containing protein</fullName>
    </recommendedName>
</protein>
<dbReference type="Gramene" id="Zm00001eb063850_T001">
    <property type="protein sequence ID" value="Zm00001eb063850_P001"/>
    <property type="gene ID" value="Zm00001eb063850"/>
</dbReference>
<evidence type="ECO:0000256" key="3">
    <source>
        <dbReference type="ARBA" id="ARBA00022750"/>
    </source>
</evidence>
<keyword evidence="4" id="KW-0378">Hydrolase</keyword>
<sequence length="103" mass="11309">MNAQYFGEIGVGSLQQKFTVIFDTDSSNLWVPSSKCYFSIACYFHSRYKSGQSSTYKKNERLHRAVHLQTGDLMVIANAADSRVVLDTASDDGVVTPSSSSST</sequence>
<feature type="disulfide bond" evidence="8">
    <location>
        <begin position="36"/>
        <end position="42"/>
    </location>
</feature>
<dbReference type="GO" id="GO:0006508">
    <property type="term" value="P:proteolysis"/>
    <property type="evidence" value="ECO:0007669"/>
    <property type="project" value="UniProtKB-KW"/>
</dbReference>
<dbReference type="Proteomes" id="UP000007305">
    <property type="component" value="Chromosome 1"/>
</dbReference>